<dbReference type="InterPro" id="IPR057512">
    <property type="entry name" value="RTG2_C"/>
</dbReference>
<evidence type="ECO:0000256" key="1">
    <source>
        <dbReference type="SAM" id="MobiDB-lite"/>
    </source>
</evidence>
<evidence type="ECO:0000259" key="2">
    <source>
        <dbReference type="Pfam" id="PF23566"/>
    </source>
</evidence>
<reference evidence="4" key="1">
    <citation type="journal article" date="2014" name="Nat. Commun.">
        <title>Genomic adaptations of the halophilic Dead Sea filamentous fungus Eurotium rubrum.</title>
        <authorList>
            <person name="Kis-Papo T."/>
            <person name="Weig A.R."/>
            <person name="Riley R."/>
            <person name="Persoh D."/>
            <person name="Salamov A."/>
            <person name="Sun H."/>
            <person name="Lipzen A."/>
            <person name="Wasser S.P."/>
            <person name="Rambold G."/>
            <person name="Grigoriev I.V."/>
            <person name="Nevo E."/>
        </authorList>
    </citation>
    <scope>NUCLEOTIDE SEQUENCE [LARGE SCALE GENOMIC DNA]</scope>
    <source>
        <strain evidence="4">CBS 135680</strain>
    </source>
</reference>
<dbReference type="GeneID" id="63702246"/>
<evidence type="ECO:0000313" key="4">
    <source>
        <dbReference type="Proteomes" id="UP000019804"/>
    </source>
</evidence>
<evidence type="ECO:0000313" key="3">
    <source>
        <dbReference type="EMBL" id="EYE97002.1"/>
    </source>
</evidence>
<dbReference type="AlphaFoldDB" id="A0A017SJA7"/>
<dbReference type="Proteomes" id="UP000019804">
    <property type="component" value="Unassembled WGS sequence"/>
</dbReference>
<feature type="domain" description="RTG2 C-terminal" evidence="2">
    <location>
        <begin position="1"/>
        <end position="151"/>
    </location>
</feature>
<name>A0A017SJA7_ASPRC</name>
<dbReference type="Pfam" id="PF23566">
    <property type="entry name" value="RTG2_C"/>
    <property type="match status" value="1"/>
</dbReference>
<sequence length="154" mass="17340">MSKELSSTAALYSTSAGTLSSAHGIPHTDRTRLALVFQERYGGELPPQERDFKLYLGKLGLVLAQLYPTRTVDPARPRVLLTAQWLSDLGERKNEWGIGLKFLVEKAMFDPTRLKKELGQDLKKTRKAGKRKNRAKGRDGWGMKVEVQLVEDNT</sequence>
<feature type="region of interest" description="Disordered" evidence="1">
    <location>
        <begin position="122"/>
        <end position="141"/>
    </location>
</feature>
<dbReference type="RefSeq" id="XP_040640690.1">
    <property type="nucleotide sequence ID" value="XM_040787122.1"/>
</dbReference>
<feature type="compositionally biased region" description="Basic residues" evidence="1">
    <location>
        <begin position="124"/>
        <end position="135"/>
    </location>
</feature>
<keyword evidence="4" id="KW-1185">Reference proteome</keyword>
<dbReference type="EMBL" id="KK088417">
    <property type="protein sequence ID" value="EYE97002.1"/>
    <property type="molecule type" value="Genomic_DNA"/>
</dbReference>
<dbReference type="HOGENOM" id="CLU_1703847_0_0_1"/>
<accession>A0A017SJA7</accession>
<gene>
    <name evidence="3" type="ORF">EURHEDRAFT_529781</name>
</gene>
<dbReference type="OrthoDB" id="2014654at2759"/>
<organism evidence="3 4">
    <name type="scientific">Aspergillus ruber (strain CBS 135680)</name>
    <dbReference type="NCBI Taxonomy" id="1388766"/>
    <lineage>
        <taxon>Eukaryota</taxon>
        <taxon>Fungi</taxon>
        <taxon>Dikarya</taxon>
        <taxon>Ascomycota</taxon>
        <taxon>Pezizomycotina</taxon>
        <taxon>Eurotiomycetes</taxon>
        <taxon>Eurotiomycetidae</taxon>
        <taxon>Eurotiales</taxon>
        <taxon>Aspergillaceae</taxon>
        <taxon>Aspergillus</taxon>
        <taxon>Aspergillus subgen. Aspergillus</taxon>
    </lineage>
</organism>
<protein>
    <recommendedName>
        <fullName evidence="2">RTG2 C-terminal domain-containing protein</fullName>
    </recommendedName>
</protein>
<proteinExistence type="predicted"/>